<dbReference type="InterPro" id="IPR005119">
    <property type="entry name" value="LysR_subst-bd"/>
</dbReference>
<evidence type="ECO:0000256" key="3">
    <source>
        <dbReference type="ARBA" id="ARBA00023125"/>
    </source>
</evidence>
<evidence type="ECO:0000313" key="6">
    <source>
        <dbReference type="EMBL" id="MFC3151188.1"/>
    </source>
</evidence>
<evidence type="ECO:0000256" key="2">
    <source>
        <dbReference type="ARBA" id="ARBA00023015"/>
    </source>
</evidence>
<dbReference type="Pfam" id="PF03466">
    <property type="entry name" value="LysR_substrate"/>
    <property type="match status" value="1"/>
</dbReference>
<dbReference type="PRINTS" id="PR00039">
    <property type="entry name" value="HTHLYSR"/>
</dbReference>
<dbReference type="Gene3D" id="3.40.190.290">
    <property type="match status" value="1"/>
</dbReference>
<dbReference type="RefSeq" id="WP_386719485.1">
    <property type="nucleotide sequence ID" value="NZ_JBHRSZ010000004.1"/>
</dbReference>
<comment type="caution">
    <text evidence="6">The sequence shown here is derived from an EMBL/GenBank/DDBJ whole genome shotgun (WGS) entry which is preliminary data.</text>
</comment>
<dbReference type="Proteomes" id="UP001595476">
    <property type="component" value="Unassembled WGS sequence"/>
</dbReference>
<sequence length="293" mass="32661">MQNLEYLRMFVIAAETGSFSACARKLNKAQSAISQGIANLEIDLGSQLFDRSKHRPTLTPQGERLLNYANAVLMQTDELLTAAKAMTCDQEASLVLAMDDAIFSPSLQSILSQFTERFPATALEILSIASPDVATTVQSGRADIGLMFCDFVFPKEVDLCFLGNLPFYAVVSPEHPLAQLKSVKVSDLLPHRQILLKGVDGRELAQFAPLSAQRWWSNNFFMQSELVKQGMGWAYLPQHMAEQGIENKSLKELTLSFDHKPWSPPIDRVMQKNRTPGPALNWMAENLKSLIED</sequence>
<dbReference type="SUPFAM" id="SSF46785">
    <property type="entry name" value="Winged helix' DNA-binding domain"/>
    <property type="match status" value="1"/>
</dbReference>
<dbReference type="InterPro" id="IPR036390">
    <property type="entry name" value="WH_DNA-bd_sf"/>
</dbReference>
<gene>
    <name evidence="6" type="ORF">ACFOEK_09145</name>
</gene>
<dbReference type="Pfam" id="PF00126">
    <property type="entry name" value="HTH_1"/>
    <property type="match status" value="1"/>
</dbReference>
<evidence type="ECO:0000259" key="5">
    <source>
        <dbReference type="PROSITE" id="PS50931"/>
    </source>
</evidence>
<evidence type="ECO:0000313" key="7">
    <source>
        <dbReference type="Proteomes" id="UP001595476"/>
    </source>
</evidence>
<dbReference type="EMBL" id="JBHRSZ010000004">
    <property type="protein sequence ID" value="MFC3151188.1"/>
    <property type="molecule type" value="Genomic_DNA"/>
</dbReference>
<dbReference type="CDD" id="cd05466">
    <property type="entry name" value="PBP2_LTTR_substrate"/>
    <property type="match status" value="1"/>
</dbReference>
<reference evidence="7" key="1">
    <citation type="journal article" date="2019" name="Int. J. Syst. Evol. Microbiol.">
        <title>The Global Catalogue of Microorganisms (GCM) 10K type strain sequencing project: providing services to taxonomists for standard genome sequencing and annotation.</title>
        <authorList>
            <consortium name="The Broad Institute Genomics Platform"/>
            <consortium name="The Broad Institute Genome Sequencing Center for Infectious Disease"/>
            <person name="Wu L."/>
            <person name="Ma J."/>
        </authorList>
    </citation>
    <scope>NUCLEOTIDE SEQUENCE [LARGE SCALE GENOMIC DNA]</scope>
    <source>
        <strain evidence="7">KCTC 52438</strain>
    </source>
</reference>
<dbReference type="PROSITE" id="PS50931">
    <property type="entry name" value="HTH_LYSR"/>
    <property type="match status" value="1"/>
</dbReference>
<dbReference type="PANTHER" id="PTHR30126">
    <property type="entry name" value="HTH-TYPE TRANSCRIPTIONAL REGULATOR"/>
    <property type="match status" value="1"/>
</dbReference>
<dbReference type="SUPFAM" id="SSF53850">
    <property type="entry name" value="Periplasmic binding protein-like II"/>
    <property type="match status" value="1"/>
</dbReference>
<protein>
    <submittedName>
        <fullName evidence="6">LysR family transcriptional regulator</fullName>
    </submittedName>
</protein>
<keyword evidence="4" id="KW-0804">Transcription</keyword>
<evidence type="ECO:0000256" key="1">
    <source>
        <dbReference type="ARBA" id="ARBA00009437"/>
    </source>
</evidence>
<keyword evidence="7" id="KW-1185">Reference proteome</keyword>
<keyword evidence="3" id="KW-0238">DNA-binding</keyword>
<evidence type="ECO:0000256" key="4">
    <source>
        <dbReference type="ARBA" id="ARBA00023163"/>
    </source>
</evidence>
<dbReference type="InterPro" id="IPR036388">
    <property type="entry name" value="WH-like_DNA-bd_sf"/>
</dbReference>
<comment type="similarity">
    <text evidence="1">Belongs to the LysR transcriptional regulatory family.</text>
</comment>
<accession>A0ABV7HB96</accession>
<proteinExistence type="inferred from homology"/>
<dbReference type="PANTHER" id="PTHR30126:SF91">
    <property type="entry name" value="LYSR FAMILY TRANSCRIPTIONAL REGULATOR"/>
    <property type="match status" value="1"/>
</dbReference>
<dbReference type="Gene3D" id="1.10.10.10">
    <property type="entry name" value="Winged helix-like DNA-binding domain superfamily/Winged helix DNA-binding domain"/>
    <property type="match status" value="1"/>
</dbReference>
<dbReference type="InterPro" id="IPR000847">
    <property type="entry name" value="LysR_HTH_N"/>
</dbReference>
<feature type="domain" description="HTH lysR-type" evidence="5">
    <location>
        <begin position="1"/>
        <end position="59"/>
    </location>
</feature>
<name>A0ABV7HB96_9GAMM</name>
<organism evidence="6 7">
    <name type="scientific">Litoribrevibacter euphylliae</name>
    <dbReference type="NCBI Taxonomy" id="1834034"/>
    <lineage>
        <taxon>Bacteria</taxon>
        <taxon>Pseudomonadati</taxon>
        <taxon>Pseudomonadota</taxon>
        <taxon>Gammaproteobacteria</taxon>
        <taxon>Oceanospirillales</taxon>
        <taxon>Oceanospirillaceae</taxon>
        <taxon>Litoribrevibacter</taxon>
    </lineage>
</organism>
<keyword evidence="2" id="KW-0805">Transcription regulation</keyword>